<organism evidence="1 2">
    <name type="scientific">Vespula germanica</name>
    <name type="common">German yellow jacket</name>
    <name type="synonym">Paravespula germanica</name>
    <dbReference type="NCBI Taxonomy" id="30212"/>
    <lineage>
        <taxon>Eukaryota</taxon>
        <taxon>Metazoa</taxon>
        <taxon>Ecdysozoa</taxon>
        <taxon>Arthropoda</taxon>
        <taxon>Hexapoda</taxon>
        <taxon>Insecta</taxon>
        <taxon>Pterygota</taxon>
        <taxon>Neoptera</taxon>
        <taxon>Endopterygota</taxon>
        <taxon>Hymenoptera</taxon>
        <taxon>Apocrita</taxon>
        <taxon>Aculeata</taxon>
        <taxon>Vespoidea</taxon>
        <taxon>Vespidae</taxon>
        <taxon>Vespinae</taxon>
        <taxon>Vespula</taxon>
    </lineage>
</organism>
<dbReference type="EMBL" id="JACSDZ010000023">
    <property type="protein sequence ID" value="KAF7380388.1"/>
    <property type="molecule type" value="Genomic_DNA"/>
</dbReference>
<evidence type="ECO:0000313" key="1">
    <source>
        <dbReference type="EMBL" id="KAF7380388.1"/>
    </source>
</evidence>
<dbReference type="Proteomes" id="UP000617340">
    <property type="component" value="Unassembled WGS sequence"/>
</dbReference>
<comment type="caution">
    <text evidence="1">The sequence shown here is derived from an EMBL/GenBank/DDBJ whole genome shotgun (WGS) entry which is preliminary data.</text>
</comment>
<reference evidence="1" key="1">
    <citation type="journal article" date="2020" name="G3 (Bethesda)">
        <title>High-Quality Assemblies for Three Invasive Social Wasps from the &lt;i&gt;Vespula&lt;/i&gt; Genus.</title>
        <authorList>
            <person name="Harrop T.W.R."/>
            <person name="Guhlin J."/>
            <person name="McLaughlin G.M."/>
            <person name="Permina E."/>
            <person name="Stockwell P."/>
            <person name="Gilligan J."/>
            <person name="Le Lec M.F."/>
            <person name="Gruber M.A.M."/>
            <person name="Quinn O."/>
            <person name="Lovegrove M."/>
            <person name="Duncan E.J."/>
            <person name="Remnant E.J."/>
            <person name="Van Eeckhoven J."/>
            <person name="Graham B."/>
            <person name="Knapp R.A."/>
            <person name="Langford K.W."/>
            <person name="Kronenberg Z."/>
            <person name="Press M.O."/>
            <person name="Eacker S.M."/>
            <person name="Wilson-Rankin E.E."/>
            <person name="Purcell J."/>
            <person name="Lester P.J."/>
            <person name="Dearden P.K."/>
        </authorList>
    </citation>
    <scope>NUCLEOTIDE SEQUENCE</scope>
    <source>
        <strain evidence="1">Linc-1</strain>
    </source>
</reference>
<sequence>MAICGRNSPAEVILPIIFERRYTRLNEDESSSNSPEASQRNLVDGYPNYNYVQRRYSGFYVQHDMSYVDKTNIRPSTRLGNENNFALHVIRHLMCQMVKTAEEADAAYEFITNLANNLKPKLRYKRRNGSESCSNTSEVLQTRRIDY</sequence>
<name>A0A834MRK7_VESGE</name>
<protein>
    <submittedName>
        <fullName evidence="1">Uncharacterized protein</fullName>
    </submittedName>
</protein>
<keyword evidence="2" id="KW-1185">Reference proteome</keyword>
<gene>
    <name evidence="1" type="ORF">HZH68_016253</name>
</gene>
<proteinExistence type="predicted"/>
<evidence type="ECO:0000313" key="2">
    <source>
        <dbReference type="Proteomes" id="UP000617340"/>
    </source>
</evidence>
<accession>A0A834MRK7</accession>
<dbReference type="AlphaFoldDB" id="A0A834MRK7"/>